<dbReference type="Pfam" id="PF00356">
    <property type="entry name" value="LacI"/>
    <property type="match status" value="1"/>
</dbReference>
<dbReference type="Gene3D" id="3.40.50.2300">
    <property type="match status" value="2"/>
</dbReference>
<keyword evidence="1" id="KW-0805">Transcription regulation</keyword>
<evidence type="ECO:0000256" key="2">
    <source>
        <dbReference type="ARBA" id="ARBA00023125"/>
    </source>
</evidence>
<proteinExistence type="predicted"/>
<evidence type="ECO:0000313" key="6">
    <source>
        <dbReference type="Proteomes" id="UP001589810"/>
    </source>
</evidence>
<protein>
    <submittedName>
        <fullName evidence="5">LacI family DNA-binding transcriptional regulator</fullName>
    </submittedName>
</protein>
<gene>
    <name evidence="5" type="ORF">ACFFH7_24590</name>
</gene>
<evidence type="ECO:0000256" key="3">
    <source>
        <dbReference type="ARBA" id="ARBA00023163"/>
    </source>
</evidence>
<feature type="domain" description="HTH lacI-type" evidence="4">
    <location>
        <begin position="4"/>
        <end position="58"/>
    </location>
</feature>
<evidence type="ECO:0000313" key="5">
    <source>
        <dbReference type="EMBL" id="MFC0544706.1"/>
    </source>
</evidence>
<evidence type="ECO:0000259" key="4">
    <source>
        <dbReference type="PROSITE" id="PS50932"/>
    </source>
</evidence>
<dbReference type="PANTHER" id="PTHR30146">
    <property type="entry name" value="LACI-RELATED TRANSCRIPTIONAL REPRESSOR"/>
    <property type="match status" value="1"/>
</dbReference>
<keyword evidence="3" id="KW-0804">Transcription</keyword>
<dbReference type="SUPFAM" id="SSF53822">
    <property type="entry name" value="Periplasmic binding protein-like I"/>
    <property type="match status" value="1"/>
</dbReference>
<dbReference type="PANTHER" id="PTHR30146:SF109">
    <property type="entry name" value="HTH-TYPE TRANSCRIPTIONAL REGULATOR GALS"/>
    <property type="match status" value="1"/>
</dbReference>
<name>A0ABV6MY17_9PSEU</name>
<comment type="caution">
    <text evidence="5">The sequence shown here is derived from an EMBL/GenBank/DDBJ whole genome shotgun (WGS) entry which is preliminary data.</text>
</comment>
<dbReference type="GO" id="GO:0003677">
    <property type="term" value="F:DNA binding"/>
    <property type="evidence" value="ECO:0007669"/>
    <property type="project" value="UniProtKB-KW"/>
</dbReference>
<dbReference type="Gene3D" id="1.10.260.40">
    <property type="entry name" value="lambda repressor-like DNA-binding domains"/>
    <property type="match status" value="1"/>
</dbReference>
<dbReference type="InterPro" id="IPR000843">
    <property type="entry name" value="HTH_LacI"/>
</dbReference>
<evidence type="ECO:0000256" key="1">
    <source>
        <dbReference type="ARBA" id="ARBA00023015"/>
    </source>
</evidence>
<dbReference type="SUPFAM" id="SSF47413">
    <property type="entry name" value="lambda repressor-like DNA-binding domains"/>
    <property type="match status" value="1"/>
</dbReference>
<dbReference type="InterPro" id="IPR028082">
    <property type="entry name" value="Peripla_BP_I"/>
</dbReference>
<dbReference type="CDD" id="cd01392">
    <property type="entry name" value="HTH_LacI"/>
    <property type="match status" value="1"/>
</dbReference>
<dbReference type="RefSeq" id="WP_273936156.1">
    <property type="nucleotide sequence ID" value="NZ_CP097263.1"/>
</dbReference>
<dbReference type="Pfam" id="PF13377">
    <property type="entry name" value="Peripla_BP_3"/>
    <property type="match status" value="1"/>
</dbReference>
<accession>A0ABV6MY17</accession>
<dbReference type="InterPro" id="IPR010982">
    <property type="entry name" value="Lambda_DNA-bd_dom_sf"/>
</dbReference>
<dbReference type="PROSITE" id="PS00356">
    <property type="entry name" value="HTH_LACI_1"/>
    <property type="match status" value="1"/>
</dbReference>
<organism evidence="5 6">
    <name type="scientific">Kutzneria chonburiensis</name>
    <dbReference type="NCBI Taxonomy" id="1483604"/>
    <lineage>
        <taxon>Bacteria</taxon>
        <taxon>Bacillati</taxon>
        <taxon>Actinomycetota</taxon>
        <taxon>Actinomycetes</taxon>
        <taxon>Pseudonocardiales</taxon>
        <taxon>Pseudonocardiaceae</taxon>
        <taxon>Kutzneria</taxon>
    </lineage>
</organism>
<dbReference type="Proteomes" id="UP001589810">
    <property type="component" value="Unassembled WGS sequence"/>
</dbReference>
<sequence length="338" mass="35920">MRRVGIKDVAALAGVSVGTVSHVLNRPEVVADATRLRVEQAIGELGFVRNGAAGTLRAGRSQVLGLVVMDVTNPFFTDIARGAEDVANGNGYVVILGNSDESDDKERNYLRVLQEQQVAGVLITPVHDDSTRLRQLRDVGTSVVLVDRAALGTDQCSVSVDNVAGGRLAAEHLLSLGHKEITFVTGPSAIRQCADRRAGVKAALRNAGIALGGGLQEVVVPAMNVASGRAAGEKLLQGKRKPRAVFCANDLLAVGVMHVLLRAGVRVPEDVMVVGYDDIYAAESAAVPLTTIRQPTYQMGRMAAELMISECEQPEQHAHQQILFQPTLVARNSTGRPV</sequence>
<keyword evidence="6" id="KW-1185">Reference proteome</keyword>
<dbReference type="CDD" id="cd06293">
    <property type="entry name" value="PBP1_LacI-like"/>
    <property type="match status" value="1"/>
</dbReference>
<keyword evidence="2 5" id="KW-0238">DNA-binding</keyword>
<dbReference type="SMART" id="SM00354">
    <property type="entry name" value="HTH_LACI"/>
    <property type="match status" value="1"/>
</dbReference>
<dbReference type="PROSITE" id="PS50932">
    <property type="entry name" value="HTH_LACI_2"/>
    <property type="match status" value="1"/>
</dbReference>
<dbReference type="EMBL" id="JBHLUD010000007">
    <property type="protein sequence ID" value="MFC0544706.1"/>
    <property type="molecule type" value="Genomic_DNA"/>
</dbReference>
<dbReference type="InterPro" id="IPR046335">
    <property type="entry name" value="LacI/GalR-like_sensor"/>
</dbReference>
<reference evidence="5 6" key="1">
    <citation type="submission" date="2024-09" db="EMBL/GenBank/DDBJ databases">
        <authorList>
            <person name="Sun Q."/>
            <person name="Mori K."/>
        </authorList>
    </citation>
    <scope>NUCLEOTIDE SEQUENCE [LARGE SCALE GENOMIC DNA]</scope>
    <source>
        <strain evidence="5 6">TBRC 1432</strain>
    </source>
</reference>